<protein>
    <submittedName>
        <fullName evidence="2">Uncharacterized protein</fullName>
    </submittedName>
</protein>
<dbReference type="STRING" id="1765722.AT728_16395"/>
<dbReference type="AlphaFoldDB" id="A0A0W7X3G2"/>
<dbReference type="OrthoDB" id="4192528at2"/>
<dbReference type="RefSeq" id="WP_058848643.1">
    <property type="nucleotide sequence ID" value="NZ_LOCL01000034.1"/>
</dbReference>
<reference evidence="2 3" key="1">
    <citation type="submission" date="2015-12" db="EMBL/GenBank/DDBJ databases">
        <title>Draft genome sequence of Streptomyces silvensis ATCC 53525, a producer of novel hormone antagonists.</title>
        <authorList>
            <person name="Johnston C.W."/>
            <person name="Li Y."/>
            <person name="Magarvey N.A."/>
        </authorList>
    </citation>
    <scope>NUCLEOTIDE SEQUENCE [LARGE SCALE GENOMIC DNA]</scope>
    <source>
        <strain evidence="2 3">ATCC 53525</strain>
    </source>
</reference>
<keyword evidence="3" id="KW-1185">Reference proteome</keyword>
<dbReference type="EMBL" id="LOCL01000034">
    <property type="protein sequence ID" value="KUF17380.1"/>
    <property type="molecule type" value="Genomic_DNA"/>
</dbReference>
<evidence type="ECO:0000313" key="2">
    <source>
        <dbReference type="EMBL" id="KUF17380.1"/>
    </source>
</evidence>
<feature type="compositionally biased region" description="Basic and acidic residues" evidence="1">
    <location>
        <begin position="188"/>
        <end position="197"/>
    </location>
</feature>
<organism evidence="2 3">
    <name type="scientific">Streptomyces silvensis</name>
    <dbReference type="NCBI Taxonomy" id="1765722"/>
    <lineage>
        <taxon>Bacteria</taxon>
        <taxon>Bacillati</taxon>
        <taxon>Actinomycetota</taxon>
        <taxon>Actinomycetes</taxon>
        <taxon>Kitasatosporales</taxon>
        <taxon>Streptomycetaceae</taxon>
        <taxon>Streptomyces</taxon>
    </lineage>
</organism>
<name>A0A0W7X3G2_9ACTN</name>
<feature type="compositionally biased region" description="Basic and acidic residues" evidence="1">
    <location>
        <begin position="153"/>
        <end position="173"/>
    </location>
</feature>
<evidence type="ECO:0000256" key="1">
    <source>
        <dbReference type="SAM" id="MobiDB-lite"/>
    </source>
</evidence>
<evidence type="ECO:0000313" key="3">
    <source>
        <dbReference type="Proteomes" id="UP000054804"/>
    </source>
</evidence>
<feature type="region of interest" description="Disordered" evidence="1">
    <location>
        <begin position="153"/>
        <end position="197"/>
    </location>
</feature>
<sequence>MPVPEIPPSPLDATLTALAAAYPGLRQTEPYEIGAPLADVRLTPQRTALFTWAGYEVRVSVGEEDHLDRDHPDSTALHREVRAQAVLLVPQMISQTAAVEGAGHVEWEVTNPRPEIAFPAAFAVAAADRTDPRFASAVLATVAKALTHARLATEHAGTHAERAADEVRWESERPPGVSQRKWLRDKRKQRDAARPTQ</sequence>
<comment type="caution">
    <text evidence="2">The sequence shown here is derived from an EMBL/GenBank/DDBJ whole genome shotgun (WGS) entry which is preliminary data.</text>
</comment>
<dbReference type="Proteomes" id="UP000054804">
    <property type="component" value="Unassembled WGS sequence"/>
</dbReference>
<gene>
    <name evidence="2" type="ORF">AT728_16395</name>
</gene>
<proteinExistence type="predicted"/>
<accession>A0A0W7X3G2</accession>